<evidence type="ECO:0000259" key="1">
    <source>
        <dbReference type="Pfam" id="PF13302"/>
    </source>
</evidence>
<sequence>MDLPVGPLVPPKSAPWPSRTSLHGRYISLVPLQPTHAPALFKHLGGEANGHRWTYMLSGPFLDPEQWQQTVDAWTTSTDPFFFTVLSGPESDPTSEPVGMMSYLSIVPGHRRIELGSVILGEVLKQTRGASEAFYLLIKHAFEDLDYLRVEWKANHLNKPSLAAAERLGFVYEGIFRYLLQITSIFSSPPSSLHARKHMIVKGRRRDTAWYSITDEEWPVVKQGLEHWLSEDNFDEQGKQRKRLQEVRQSLVTSTS</sequence>
<dbReference type="Pfam" id="PF13302">
    <property type="entry name" value="Acetyltransf_3"/>
    <property type="match status" value="1"/>
</dbReference>
<organism evidence="2 3">
    <name type="scientific">Neonectria ditissima</name>
    <dbReference type="NCBI Taxonomy" id="78410"/>
    <lineage>
        <taxon>Eukaryota</taxon>
        <taxon>Fungi</taxon>
        <taxon>Dikarya</taxon>
        <taxon>Ascomycota</taxon>
        <taxon>Pezizomycotina</taxon>
        <taxon>Sordariomycetes</taxon>
        <taxon>Hypocreomycetidae</taxon>
        <taxon>Hypocreales</taxon>
        <taxon>Nectriaceae</taxon>
        <taxon>Neonectria</taxon>
    </lineage>
</organism>
<dbReference type="OrthoDB" id="41238at2759"/>
<feature type="domain" description="N-acetyltransferase" evidence="1">
    <location>
        <begin position="29"/>
        <end position="171"/>
    </location>
</feature>
<proteinExistence type="predicted"/>
<dbReference type="AlphaFoldDB" id="A0A0P7AWS6"/>
<dbReference type="GO" id="GO:0008999">
    <property type="term" value="F:protein-N-terminal-alanine acetyltransferase activity"/>
    <property type="evidence" value="ECO:0007669"/>
    <property type="project" value="TreeGrafter"/>
</dbReference>
<protein>
    <recommendedName>
        <fullName evidence="1">N-acetyltransferase domain-containing protein</fullName>
    </recommendedName>
</protein>
<dbReference type="Proteomes" id="UP000050424">
    <property type="component" value="Unassembled WGS sequence"/>
</dbReference>
<dbReference type="EMBL" id="LKCW01000118">
    <property type="protein sequence ID" value="KPM38990.1"/>
    <property type="molecule type" value="Genomic_DNA"/>
</dbReference>
<dbReference type="GO" id="GO:1990189">
    <property type="term" value="F:protein N-terminal-serine acetyltransferase activity"/>
    <property type="evidence" value="ECO:0007669"/>
    <property type="project" value="TreeGrafter"/>
</dbReference>
<comment type="caution">
    <text evidence="2">The sequence shown here is derived from an EMBL/GenBank/DDBJ whole genome shotgun (WGS) entry which is preliminary data.</text>
</comment>
<accession>A0A0P7AWS6</accession>
<keyword evidence="3" id="KW-1185">Reference proteome</keyword>
<dbReference type="PANTHER" id="PTHR43441:SF2">
    <property type="entry name" value="FAMILY ACETYLTRANSFERASE, PUTATIVE (AFU_ORTHOLOGUE AFUA_7G00850)-RELATED"/>
    <property type="match status" value="1"/>
</dbReference>
<dbReference type="InterPro" id="IPR016181">
    <property type="entry name" value="Acyl_CoA_acyltransferase"/>
</dbReference>
<dbReference type="Gene3D" id="3.40.630.30">
    <property type="match status" value="1"/>
</dbReference>
<gene>
    <name evidence="2" type="ORF">AK830_g7528</name>
</gene>
<dbReference type="PANTHER" id="PTHR43441">
    <property type="entry name" value="RIBOSOMAL-PROTEIN-SERINE ACETYLTRANSFERASE"/>
    <property type="match status" value="1"/>
</dbReference>
<reference evidence="2 3" key="1">
    <citation type="submission" date="2015-09" db="EMBL/GenBank/DDBJ databases">
        <title>Draft genome of a European isolate of the apple canker pathogen Neonectria ditissima.</title>
        <authorList>
            <person name="Gomez-Cortecero A."/>
            <person name="Harrison R.J."/>
            <person name="Armitage A.D."/>
        </authorList>
    </citation>
    <scope>NUCLEOTIDE SEQUENCE [LARGE SCALE GENOMIC DNA]</scope>
    <source>
        <strain evidence="2 3">R09/05</strain>
    </source>
</reference>
<dbReference type="SUPFAM" id="SSF55729">
    <property type="entry name" value="Acyl-CoA N-acyltransferases (Nat)"/>
    <property type="match status" value="1"/>
</dbReference>
<name>A0A0P7AWS6_9HYPO</name>
<evidence type="ECO:0000313" key="3">
    <source>
        <dbReference type="Proteomes" id="UP000050424"/>
    </source>
</evidence>
<dbReference type="InterPro" id="IPR051908">
    <property type="entry name" value="Ribosomal_N-acetyltransferase"/>
</dbReference>
<evidence type="ECO:0000313" key="2">
    <source>
        <dbReference type="EMBL" id="KPM38990.1"/>
    </source>
</evidence>
<dbReference type="InterPro" id="IPR000182">
    <property type="entry name" value="GNAT_dom"/>
</dbReference>